<sequence>MPFYVMEWKMRAGCPKKAFECFLGTGAPFPGVKMQRFHAPGSVNGWIIAETDDITAIYAHAAEWAEFLEWNTTPVLPDEEAGATAAKVFPEFAK</sequence>
<evidence type="ECO:0008006" key="3">
    <source>
        <dbReference type="Google" id="ProtNLM"/>
    </source>
</evidence>
<reference evidence="1" key="2">
    <citation type="submission" date="2024-10" db="UniProtKB">
        <authorList>
            <consortium name="EnsemblProtists"/>
        </authorList>
    </citation>
    <scope>IDENTIFICATION</scope>
</reference>
<evidence type="ECO:0000313" key="2">
    <source>
        <dbReference type="Proteomes" id="UP000013827"/>
    </source>
</evidence>
<dbReference type="KEGG" id="ehx:EMIHUDRAFT_235818"/>
<organism evidence="1 2">
    <name type="scientific">Emiliania huxleyi (strain CCMP1516)</name>
    <dbReference type="NCBI Taxonomy" id="280463"/>
    <lineage>
        <taxon>Eukaryota</taxon>
        <taxon>Haptista</taxon>
        <taxon>Haptophyta</taxon>
        <taxon>Prymnesiophyceae</taxon>
        <taxon>Isochrysidales</taxon>
        <taxon>Noelaerhabdaceae</taxon>
        <taxon>Emiliania</taxon>
    </lineage>
</organism>
<reference evidence="2" key="1">
    <citation type="journal article" date="2013" name="Nature">
        <title>Pan genome of the phytoplankton Emiliania underpins its global distribution.</title>
        <authorList>
            <person name="Read B.A."/>
            <person name="Kegel J."/>
            <person name="Klute M.J."/>
            <person name="Kuo A."/>
            <person name="Lefebvre S.C."/>
            <person name="Maumus F."/>
            <person name="Mayer C."/>
            <person name="Miller J."/>
            <person name="Monier A."/>
            <person name="Salamov A."/>
            <person name="Young J."/>
            <person name="Aguilar M."/>
            <person name="Claverie J.M."/>
            <person name="Frickenhaus S."/>
            <person name="Gonzalez K."/>
            <person name="Herman E.K."/>
            <person name="Lin Y.C."/>
            <person name="Napier J."/>
            <person name="Ogata H."/>
            <person name="Sarno A.F."/>
            <person name="Shmutz J."/>
            <person name="Schroeder D."/>
            <person name="de Vargas C."/>
            <person name="Verret F."/>
            <person name="von Dassow P."/>
            <person name="Valentin K."/>
            <person name="Van de Peer Y."/>
            <person name="Wheeler G."/>
            <person name="Dacks J.B."/>
            <person name="Delwiche C.F."/>
            <person name="Dyhrman S.T."/>
            <person name="Glockner G."/>
            <person name="John U."/>
            <person name="Richards T."/>
            <person name="Worden A.Z."/>
            <person name="Zhang X."/>
            <person name="Grigoriev I.V."/>
            <person name="Allen A.E."/>
            <person name="Bidle K."/>
            <person name="Borodovsky M."/>
            <person name="Bowler C."/>
            <person name="Brownlee C."/>
            <person name="Cock J.M."/>
            <person name="Elias M."/>
            <person name="Gladyshev V.N."/>
            <person name="Groth M."/>
            <person name="Guda C."/>
            <person name="Hadaegh A."/>
            <person name="Iglesias-Rodriguez M.D."/>
            <person name="Jenkins J."/>
            <person name="Jones B.M."/>
            <person name="Lawson T."/>
            <person name="Leese F."/>
            <person name="Lindquist E."/>
            <person name="Lobanov A."/>
            <person name="Lomsadze A."/>
            <person name="Malik S.B."/>
            <person name="Marsh M.E."/>
            <person name="Mackinder L."/>
            <person name="Mock T."/>
            <person name="Mueller-Roeber B."/>
            <person name="Pagarete A."/>
            <person name="Parker M."/>
            <person name="Probert I."/>
            <person name="Quesneville H."/>
            <person name="Raines C."/>
            <person name="Rensing S.A."/>
            <person name="Riano-Pachon D.M."/>
            <person name="Richier S."/>
            <person name="Rokitta S."/>
            <person name="Shiraiwa Y."/>
            <person name="Soanes D.M."/>
            <person name="van der Giezen M."/>
            <person name="Wahlund T.M."/>
            <person name="Williams B."/>
            <person name="Wilson W."/>
            <person name="Wolfe G."/>
            <person name="Wurch L.L."/>
        </authorList>
    </citation>
    <scope>NUCLEOTIDE SEQUENCE</scope>
</reference>
<evidence type="ECO:0000313" key="1">
    <source>
        <dbReference type="EnsemblProtists" id="EOD27465"/>
    </source>
</evidence>
<dbReference type="RefSeq" id="XP_005779894.1">
    <property type="nucleotide sequence ID" value="XM_005779837.1"/>
</dbReference>
<protein>
    <recommendedName>
        <fullName evidence="3">DUF3303 domain-containing protein</fullName>
    </recommendedName>
</protein>
<accession>A0A0D3JVD0</accession>
<dbReference type="InterPro" id="IPR021734">
    <property type="entry name" value="DUF3303"/>
</dbReference>
<dbReference type="Proteomes" id="UP000013827">
    <property type="component" value="Unassembled WGS sequence"/>
</dbReference>
<dbReference type="PaxDb" id="2903-EOD27465"/>
<name>A0A0D3JVD0_EMIH1</name>
<proteinExistence type="predicted"/>
<dbReference type="Pfam" id="PF11746">
    <property type="entry name" value="DUF3303"/>
    <property type="match status" value="1"/>
</dbReference>
<dbReference type="HOGENOM" id="CLU_162734_0_0_1"/>
<keyword evidence="2" id="KW-1185">Reference proteome</keyword>
<dbReference type="AlphaFoldDB" id="A0A0D3JVD0"/>
<dbReference type="EnsemblProtists" id="EOD27465">
    <property type="protein sequence ID" value="EOD27465"/>
    <property type="gene ID" value="EMIHUDRAFT_235818"/>
</dbReference>
<dbReference type="GeneID" id="17273010"/>